<evidence type="ECO:0000256" key="4">
    <source>
        <dbReference type="PROSITE-ProRule" id="PRU00339"/>
    </source>
</evidence>
<dbReference type="InterPro" id="IPR052386">
    <property type="entry name" value="GPSM"/>
</dbReference>
<dbReference type="PROSITE" id="PS50293">
    <property type="entry name" value="TPR_REGION"/>
    <property type="match status" value="1"/>
</dbReference>
<dbReference type="InterPro" id="IPR019734">
    <property type="entry name" value="TPR_rpt"/>
</dbReference>
<comment type="caution">
    <text evidence="6">The sequence shown here is derived from an EMBL/GenBank/DDBJ whole genome shotgun (WGS) entry which is preliminary data.</text>
</comment>
<evidence type="ECO:0000313" key="7">
    <source>
        <dbReference type="Proteomes" id="UP001159428"/>
    </source>
</evidence>
<feature type="repeat" description="TPR" evidence="4">
    <location>
        <begin position="301"/>
        <end position="334"/>
    </location>
</feature>
<keyword evidence="4" id="KW-0802">TPR repeat</keyword>
<feature type="domain" description="CHAT" evidence="5">
    <location>
        <begin position="631"/>
        <end position="905"/>
    </location>
</feature>
<dbReference type="PANTHER" id="PTHR45954">
    <property type="entry name" value="LD33695P"/>
    <property type="match status" value="1"/>
</dbReference>
<evidence type="ECO:0000256" key="2">
    <source>
        <dbReference type="ARBA" id="ARBA00022490"/>
    </source>
</evidence>
<keyword evidence="2" id="KW-0963">Cytoplasm</keyword>
<dbReference type="SMART" id="SM00028">
    <property type="entry name" value="TPR"/>
    <property type="match status" value="12"/>
</dbReference>
<dbReference type="SUPFAM" id="SSF48452">
    <property type="entry name" value="TPR-like"/>
    <property type="match status" value="3"/>
</dbReference>
<proteinExistence type="predicted"/>
<evidence type="ECO:0000259" key="5">
    <source>
        <dbReference type="Pfam" id="PF12770"/>
    </source>
</evidence>
<protein>
    <recommendedName>
        <fullName evidence="5">CHAT domain-containing protein</fullName>
    </recommendedName>
</protein>
<keyword evidence="7" id="KW-1185">Reference proteome</keyword>
<comment type="subcellular location">
    <subcellularLocation>
        <location evidence="1">Cytoplasm</location>
    </subcellularLocation>
</comment>
<dbReference type="PROSITE" id="PS50005">
    <property type="entry name" value="TPR"/>
    <property type="match status" value="5"/>
</dbReference>
<feature type="repeat" description="TPR" evidence="4">
    <location>
        <begin position="341"/>
        <end position="374"/>
    </location>
</feature>
<dbReference type="Pfam" id="PF12770">
    <property type="entry name" value="CHAT"/>
    <property type="match status" value="1"/>
</dbReference>
<dbReference type="PANTHER" id="PTHR45954:SF1">
    <property type="entry name" value="LD33695P"/>
    <property type="match status" value="1"/>
</dbReference>
<evidence type="ECO:0000313" key="6">
    <source>
        <dbReference type="EMBL" id="CAH3154166.1"/>
    </source>
</evidence>
<name>A0AAU9XPQ1_9CNID</name>
<dbReference type="EMBL" id="CALNXJ010000055">
    <property type="protein sequence ID" value="CAH3154166.1"/>
    <property type="molecule type" value="Genomic_DNA"/>
</dbReference>
<evidence type="ECO:0000256" key="1">
    <source>
        <dbReference type="ARBA" id="ARBA00004496"/>
    </source>
</evidence>
<evidence type="ECO:0000256" key="3">
    <source>
        <dbReference type="ARBA" id="ARBA00022737"/>
    </source>
</evidence>
<feature type="repeat" description="TPR" evidence="4">
    <location>
        <begin position="21"/>
        <end position="54"/>
    </location>
</feature>
<dbReference type="Pfam" id="PF13424">
    <property type="entry name" value="TPR_12"/>
    <property type="match status" value="6"/>
</dbReference>
<feature type="repeat" description="TPR" evidence="4">
    <location>
        <begin position="141"/>
        <end position="174"/>
    </location>
</feature>
<dbReference type="GO" id="GO:0001965">
    <property type="term" value="F:G-protein alpha-subunit binding"/>
    <property type="evidence" value="ECO:0007669"/>
    <property type="project" value="TreeGrafter"/>
</dbReference>
<sequence>MNYHELHLRISKEIEDKSGEGTAYGNMGTVYQNLGKFEDAIELLKKHLKIAKLVGDRHGEASAYSNLGNALYSLGDLRRAVEYHELHLRIVTELGDKAGKGRAYGNLGNAYCSLGDFAKAISYHSLYLKIAKEVGDKDGEGRAYANLGIAHQKLGDYKVALEYHNLHLKITKETGDRAGEGGAFANLGNVFNSLGDFNKAKEYHTIHLQIAKELGDKPAVSQAYANLGVAYSNLGDFKKAIWHQELVLGIAKEVGDKVAEGCAYANLGNNHSSLGDLERALEYHNKHLSIASEVGDKAGEGHAYSNIGNDYFSLGDRERALEYHNRHLTIAKEVGDKAGEGRAYANLGNDYFSLGDPEKALEFHMRHLSITKDVGDRAGEGNAYANIGNAFFSLGVYQKAIEYFQLHLTFALEVKDVAEEGSAYTNLGNAYGVLGDFKKALNYYKKQLNIAMEIGDRPSEGHAYANLGNAYLNLGKLCESECCYKSSVRLFDSMREHLLDKDEWKISWRDLHNQAYTSFWKVQLKQGKVREALFTAEQGRAQALADLLKLRHCFDEVSLVKDIETLLDTTTTVVFMSIGHNDINLWVLGEGGSVQFTQVEVDKDFFQMVSVSAWWRCCCSCVETVESECRLRTFYKFLIAPIKEYITSQEILFVPDGPLFMLPYAAFKDHRGKFLSEYLRIRLTPSLTSLKLIVDCPKNYHCDSGALLVGDPSIEFCWKGNYFSRLPYAREEVEMIGRILKVKPLTGEEATKREVLERLSSVALIHIAAHGSTENGEIALSPNPTRSSEVVTEEDFILTMADVLQANVRARLVVLTCCHSGRGEIKAEGVVGIARAFLGSGASSLLVSLGTVDDEATFELMKSFYQYLVDGKSVSESLSFAQKFLRESEEFSDVKHWAPFAVIGNDLTLFEGLENHSA</sequence>
<dbReference type="AlphaFoldDB" id="A0AAU9XPQ1"/>
<dbReference type="GO" id="GO:0005092">
    <property type="term" value="F:GDP-dissociation inhibitor activity"/>
    <property type="evidence" value="ECO:0007669"/>
    <property type="project" value="TreeGrafter"/>
</dbReference>
<dbReference type="InterPro" id="IPR024983">
    <property type="entry name" value="CHAT_dom"/>
</dbReference>
<gene>
    <name evidence="6" type="ORF">PMEA_00027427</name>
</gene>
<accession>A0AAU9XPQ1</accession>
<keyword evidence="3" id="KW-0677">Repeat</keyword>
<organism evidence="6 7">
    <name type="scientific">Pocillopora meandrina</name>
    <dbReference type="NCBI Taxonomy" id="46732"/>
    <lineage>
        <taxon>Eukaryota</taxon>
        <taxon>Metazoa</taxon>
        <taxon>Cnidaria</taxon>
        <taxon>Anthozoa</taxon>
        <taxon>Hexacorallia</taxon>
        <taxon>Scleractinia</taxon>
        <taxon>Astrocoeniina</taxon>
        <taxon>Pocilloporidae</taxon>
        <taxon>Pocillopora</taxon>
    </lineage>
</organism>
<reference evidence="6 7" key="1">
    <citation type="submission" date="2022-05" db="EMBL/GenBank/DDBJ databases">
        <authorList>
            <consortium name="Genoscope - CEA"/>
            <person name="William W."/>
        </authorList>
    </citation>
    <scope>NUCLEOTIDE SEQUENCE [LARGE SCALE GENOMIC DNA]</scope>
</reference>
<dbReference type="GO" id="GO:0000132">
    <property type="term" value="P:establishment of mitotic spindle orientation"/>
    <property type="evidence" value="ECO:0007669"/>
    <property type="project" value="TreeGrafter"/>
</dbReference>
<dbReference type="Proteomes" id="UP001159428">
    <property type="component" value="Unassembled WGS sequence"/>
</dbReference>
<feature type="repeat" description="TPR" evidence="4">
    <location>
        <begin position="421"/>
        <end position="454"/>
    </location>
</feature>
<dbReference type="Gene3D" id="1.25.40.10">
    <property type="entry name" value="Tetratricopeptide repeat domain"/>
    <property type="match status" value="3"/>
</dbReference>
<dbReference type="InterPro" id="IPR011990">
    <property type="entry name" value="TPR-like_helical_dom_sf"/>
</dbReference>
<dbReference type="GO" id="GO:0005938">
    <property type="term" value="C:cell cortex"/>
    <property type="evidence" value="ECO:0007669"/>
    <property type="project" value="TreeGrafter"/>
</dbReference>